<organism evidence="1 2">
    <name type="scientific">Desulfofundulus australicus DSM 11792</name>
    <dbReference type="NCBI Taxonomy" id="1121425"/>
    <lineage>
        <taxon>Bacteria</taxon>
        <taxon>Bacillati</taxon>
        <taxon>Bacillota</taxon>
        <taxon>Clostridia</taxon>
        <taxon>Eubacteriales</taxon>
        <taxon>Peptococcaceae</taxon>
        <taxon>Desulfofundulus</taxon>
    </lineage>
</organism>
<dbReference type="Proteomes" id="UP000184196">
    <property type="component" value="Unassembled WGS sequence"/>
</dbReference>
<evidence type="ECO:0000313" key="2">
    <source>
        <dbReference type="Proteomes" id="UP000184196"/>
    </source>
</evidence>
<accession>A0A1M5E282</accession>
<reference evidence="2" key="1">
    <citation type="submission" date="2016-11" db="EMBL/GenBank/DDBJ databases">
        <authorList>
            <person name="Varghese N."/>
            <person name="Submissions S."/>
        </authorList>
    </citation>
    <scope>NUCLEOTIDE SEQUENCE [LARGE SCALE GENOMIC DNA]</scope>
    <source>
        <strain evidence="2">DSM 11792</strain>
    </source>
</reference>
<name>A0A1M5E282_9FIRM</name>
<dbReference type="EMBL" id="FQUW01000061">
    <property type="protein sequence ID" value="SHF73343.1"/>
    <property type="molecule type" value="Genomic_DNA"/>
</dbReference>
<sequence>MRNPFPCDERTCDFCYLGCCWNCYVAGNLCARKCPVIKAIELAGSVEYYFEN</sequence>
<evidence type="ECO:0000313" key="1">
    <source>
        <dbReference type="EMBL" id="SHF73343.1"/>
    </source>
</evidence>
<dbReference type="AlphaFoldDB" id="A0A1M5E282"/>
<keyword evidence="2" id="KW-1185">Reference proteome</keyword>
<protein>
    <submittedName>
        <fullName evidence="1">Uncharacterized protein</fullName>
    </submittedName>
</protein>
<proteinExistence type="predicted"/>
<gene>
    <name evidence="1" type="ORF">SAMN02745218_02975</name>
</gene>